<dbReference type="EMBL" id="PFWS01000020">
    <property type="protein sequence ID" value="PJA47457.1"/>
    <property type="molecule type" value="Genomic_DNA"/>
</dbReference>
<keyword evidence="6 7" id="KW-0472">Membrane</keyword>
<dbReference type="GO" id="GO:0005886">
    <property type="term" value="C:plasma membrane"/>
    <property type="evidence" value="ECO:0007669"/>
    <property type="project" value="UniProtKB-SubCell"/>
</dbReference>
<dbReference type="PANTHER" id="PTHR42775:SF2">
    <property type="entry name" value="PERMEASE"/>
    <property type="match status" value="1"/>
</dbReference>
<evidence type="ECO:0000313" key="9">
    <source>
        <dbReference type="Proteomes" id="UP000229749"/>
    </source>
</evidence>
<evidence type="ECO:0000256" key="1">
    <source>
        <dbReference type="ARBA" id="ARBA00004651"/>
    </source>
</evidence>
<feature type="transmembrane region" description="Helical" evidence="7">
    <location>
        <begin position="236"/>
        <end position="253"/>
    </location>
</feature>
<evidence type="ECO:0000256" key="4">
    <source>
        <dbReference type="ARBA" id="ARBA00022692"/>
    </source>
</evidence>
<comment type="similarity">
    <text evidence="2">Belongs to the UPF0718 family.</text>
</comment>
<feature type="transmembrane region" description="Helical" evidence="7">
    <location>
        <begin position="140"/>
        <end position="158"/>
    </location>
</feature>
<dbReference type="Proteomes" id="UP000229749">
    <property type="component" value="Unassembled WGS sequence"/>
</dbReference>
<protein>
    <submittedName>
        <fullName evidence="8">Permease</fullName>
    </submittedName>
</protein>
<organism evidence="8 9">
    <name type="scientific">Candidatus Uhrbacteria bacterium CG_4_9_14_3_um_filter_36_7</name>
    <dbReference type="NCBI Taxonomy" id="1975033"/>
    <lineage>
        <taxon>Bacteria</taxon>
        <taxon>Candidatus Uhriibacteriota</taxon>
    </lineage>
</organism>
<reference evidence="9" key="1">
    <citation type="submission" date="2017-09" db="EMBL/GenBank/DDBJ databases">
        <title>Depth-based differentiation of microbial function through sediment-hosted aquifers and enrichment of novel symbionts in the deep terrestrial subsurface.</title>
        <authorList>
            <person name="Probst A.J."/>
            <person name="Ladd B."/>
            <person name="Jarett J.K."/>
            <person name="Geller-Mcgrath D.E."/>
            <person name="Sieber C.M.K."/>
            <person name="Emerson J.B."/>
            <person name="Anantharaman K."/>
            <person name="Thomas B.C."/>
            <person name="Malmstrom R."/>
            <person name="Stieglmeier M."/>
            <person name="Klingl A."/>
            <person name="Woyke T."/>
            <person name="Ryan C.M."/>
            <person name="Banfield J.F."/>
        </authorList>
    </citation>
    <scope>NUCLEOTIDE SEQUENCE [LARGE SCALE GENOMIC DNA]</scope>
</reference>
<gene>
    <name evidence="8" type="ORF">CO172_01365</name>
</gene>
<feature type="transmembrane region" description="Helical" evidence="7">
    <location>
        <begin position="79"/>
        <end position="103"/>
    </location>
</feature>
<feature type="transmembrane region" description="Helical" evidence="7">
    <location>
        <begin position="265"/>
        <end position="287"/>
    </location>
</feature>
<evidence type="ECO:0000256" key="3">
    <source>
        <dbReference type="ARBA" id="ARBA00022475"/>
    </source>
</evidence>
<feature type="transmembrane region" description="Helical" evidence="7">
    <location>
        <begin position="41"/>
        <end position="59"/>
    </location>
</feature>
<dbReference type="InterPro" id="IPR053166">
    <property type="entry name" value="UPF0718_permease"/>
</dbReference>
<sequence length="324" mass="35994">MVDVWIIIKKFYTFLGLNVVFREGSNFGGVLEFFIYDALKIFALMIVITHIMSLVRFYLPIEKLRDFLTRHKFYGLDYFLATVFGALTPFCTCSSIPLFVGFLQARIPLGVTFAFLITSPLVNEAAVAMFISIFGWKVTGFYVLAGIIIGMVGGFILGKMKLEKYVEDFVWKIKSDKMNKQTKEHLAWKKIVILISKEAFSITKKVAVYIVAGIAIGALIHGFVPQGFFEKYIDNAGAFGVPLAVIMAVPMYCNATGVIPIIQVLVAKGVPLGTALVFMMGVVGLSLPEAMILKKVLKWQLLALFFGVVTVGIIIIGYLFNLVF</sequence>
<dbReference type="PANTHER" id="PTHR42775">
    <property type="entry name" value="PERMEASE RV2963-RELATED"/>
    <property type="match status" value="1"/>
</dbReference>
<feature type="transmembrane region" description="Helical" evidence="7">
    <location>
        <begin position="299"/>
        <end position="320"/>
    </location>
</feature>
<evidence type="ECO:0000256" key="7">
    <source>
        <dbReference type="SAM" id="Phobius"/>
    </source>
</evidence>
<dbReference type="AlphaFoldDB" id="A0A2M7XHT7"/>
<accession>A0A2M7XHT7</accession>
<evidence type="ECO:0000256" key="6">
    <source>
        <dbReference type="ARBA" id="ARBA00023136"/>
    </source>
</evidence>
<keyword evidence="3" id="KW-1003">Cell membrane</keyword>
<keyword evidence="5 7" id="KW-1133">Transmembrane helix</keyword>
<proteinExistence type="inferred from homology"/>
<dbReference type="Pfam" id="PF03773">
    <property type="entry name" value="ArsP_1"/>
    <property type="match status" value="1"/>
</dbReference>
<evidence type="ECO:0000313" key="8">
    <source>
        <dbReference type="EMBL" id="PJA47457.1"/>
    </source>
</evidence>
<evidence type="ECO:0000256" key="5">
    <source>
        <dbReference type="ARBA" id="ARBA00022989"/>
    </source>
</evidence>
<comment type="subcellular location">
    <subcellularLocation>
        <location evidence="1">Cell membrane</location>
        <topology evidence="1">Multi-pass membrane protein</topology>
    </subcellularLocation>
</comment>
<feature type="transmembrane region" description="Helical" evidence="7">
    <location>
        <begin position="206"/>
        <end position="224"/>
    </location>
</feature>
<keyword evidence="4 7" id="KW-0812">Transmembrane</keyword>
<evidence type="ECO:0000256" key="2">
    <source>
        <dbReference type="ARBA" id="ARBA00006386"/>
    </source>
</evidence>
<comment type="caution">
    <text evidence="8">The sequence shown here is derived from an EMBL/GenBank/DDBJ whole genome shotgun (WGS) entry which is preliminary data.</text>
</comment>
<name>A0A2M7XHT7_9BACT</name>
<dbReference type="InterPro" id="IPR005524">
    <property type="entry name" value="DUF318"/>
</dbReference>
<feature type="transmembrane region" description="Helical" evidence="7">
    <location>
        <begin position="110"/>
        <end position="134"/>
    </location>
</feature>